<dbReference type="GO" id="GO:0043916">
    <property type="term" value="F:DNA-7-methylguanine glycosylase activity"/>
    <property type="evidence" value="ECO:0007669"/>
    <property type="project" value="TreeGrafter"/>
</dbReference>
<comment type="similarity">
    <text evidence="2">Belongs to the alkylbase DNA glycosidase AlkA family.</text>
</comment>
<dbReference type="GO" id="GO:0008725">
    <property type="term" value="F:DNA-3-methyladenine glycosylase activity"/>
    <property type="evidence" value="ECO:0007669"/>
    <property type="project" value="TreeGrafter"/>
</dbReference>
<protein>
    <recommendedName>
        <fullName evidence="3">DNA-3-methyladenine glycosylase II</fullName>
        <ecNumber evidence="3">3.2.2.21</ecNumber>
    </recommendedName>
</protein>
<sequence>MRRAINHLKKADPIMAQIIKQVGPFDISRAYREASFQTMVRSIAFQQLNGKAATTIFNRLLMAAGGKLTPDSVLSLSKTEMRACGLSQQKLSYIRDLAEKTESGEIDFAALPKMSDEDVIEHLTRVKGIGEWSAQMFLMFALRRENVLACGDFGVQAAIRKHYKKRKHPKPKDVARIGRAWAPYSSIACWYLWRSLDVKT</sequence>
<dbReference type="GO" id="GO:0032131">
    <property type="term" value="F:alkylated DNA binding"/>
    <property type="evidence" value="ECO:0007669"/>
    <property type="project" value="TreeGrafter"/>
</dbReference>
<dbReference type="PANTHER" id="PTHR43003:SF5">
    <property type="entry name" value="DNA-3-METHYLADENINE GLYCOSYLASE"/>
    <property type="match status" value="1"/>
</dbReference>
<dbReference type="Pfam" id="PF00730">
    <property type="entry name" value="HhH-GPD"/>
    <property type="match status" value="1"/>
</dbReference>
<gene>
    <name evidence="7" type="ORF">HYX28_08170</name>
</gene>
<evidence type="ECO:0000313" key="8">
    <source>
        <dbReference type="Proteomes" id="UP000779809"/>
    </source>
</evidence>
<proteinExistence type="inferred from homology"/>
<dbReference type="SMART" id="SM00478">
    <property type="entry name" value="ENDO3c"/>
    <property type="match status" value="1"/>
</dbReference>
<dbReference type="EMBL" id="JACPNR010000010">
    <property type="protein sequence ID" value="MBI2678743.1"/>
    <property type="molecule type" value="Genomic_DNA"/>
</dbReference>
<evidence type="ECO:0000256" key="2">
    <source>
        <dbReference type="ARBA" id="ARBA00010817"/>
    </source>
</evidence>
<dbReference type="InterPro" id="IPR011257">
    <property type="entry name" value="DNA_glycosylase"/>
</dbReference>
<name>A0A932A8P3_9BACT</name>
<dbReference type="CDD" id="cd00056">
    <property type="entry name" value="ENDO3c"/>
    <property type="match status" value="1"/>
</dbReference>
<dbReference type="GO" id="GO:0032993">
    <property type="term" value="C:protein-DNA complex"/>
    <property type="evidence" value="ECO:0007669"/>
    <property type="project" value="TreeGrafter"/>
</dbReference>
<evidence type="ECO:0000256" key="1">
    <source>
        <dbReference type="ARBA" id="ARBA00000086"/>
    </source>
</evidence>
<reference evidence="7" key="1">
    <citation type="submission" date="2020-07" db="EMBL/GenBank/DDBJ databases">
        <title>Huge and variable diversity of episymbiotic CPR bacteria and DPANN archaea in groundwater ecosystems.</title>
        <authorList>
            <person name="He C.Y."/>
            <person name="Keren R."/>
            <person name="Whittaker M."/>
            <person name="Farag I.F."/>
            <person name="Doudna J."/>
            <person name="Cate J.H.D."/>
            <person name="Banfield J.F."/>
        </authorList>
    </citation>
    <scope>NUCLEOTIDE SEQUENCE</scope>
    <source>
        <strain evidence="7">NC_groundwater_580_Pr5_B-0.1um_64_19</strain>
    </source>
</reference>
<evidence type="ECO:0000256" key="3">
    <source>
        <dbReference type="ARBA" id="ARBA00012000"/>
    </source>
</evidence>
<evidence type="ECO:0000313" key="7">
    <source>
        <dbReference type="EMBL" id="MBI2678743.1"/>
    </source>
</evidence>
<dbReference type="EC" id="3.2.2.21" evidence="3"/>
<accession>A0A932A8P3</accession>
<comment type="catalytic activity">
    <reaction evidence="1">
        <text>Hydrolysis of alkylated DNA, releasing 3-methyladenine, 3-methylguanine, 7-methylguanine and 7-methyladenine.</text>
        <dbReference type="EC" id="3.2.2.21"/>
    </reaction>
</comment>
<evidence type="ECO:0000256" key="5">
    <source>
        <dbReference type="ARBA" id="ARBA00023204"/>
    </source>
</evidence>
<dbReference type="GO" id="GO:0006285">
    <property type="term" value="P:base-excision repair, AP site formation"/>
    <property type="evidence" value="ECO:0007669"/>
    <property type="project" value="TreeGrafter"/>
</dbReference>
<organism evidence="7 8">
    <name type="scientific">Candidatus Korobacter versatilis</name>
    <dbReference type="NCBI Taxonomy" id="658062"/>
    <lineage>
        <taxon>Bacteria</taxon>
        <taxon>Pseudomonadati</taxon>
        <taxon>Acidobacteriota</taxon>
        <taxon>Terriglobia</taxon>
        <taxon>Terriglobales</taxon>
        <taxon>Candidatus Korobacteraceae</taxon>
        <taxon>Candidatus Korobacter</taxon>
    </lineage>
</organism>
<dbReference type="InterPro" id="IPR003265">
    <property type="entry name" value="HhH-GPD_domain"/>
</dbReference>
<evidence type="ECO:0000256" key="4">
    <source>
        <dbReference type="ARBA" id="ARBA00022763"/>
    </source>
</evidence>
<dbReference type="Proteomes" id="UP000779809">
    <property type="component" value="Unassembled WGS sequence"/>
</dbReference>
<keyword evidence="5" id="KW-0234">DNA repair</keyword>
<evidence type="ECO:0000259" key="6">
    <source>
        <dbReference type="SMART" id="SM00478"/>
    </source>
</evidence>
<dbReference type="SUPFAM" id="SSF48150">
    <property type="entry name" value="DNA-glycosylase"/>
    <property type="match status" value="1"/>
</dbReference>
<dbReference type="Gene3D" id="1.10.1670.40">
    <property type="match status" value="1"/>
</dbReference>
<dbReference type="FunFam" id="1.10.340.30:FF:000004">
    <property type="entry name" value="DNA-3-methyladenine glycosylase II"/>
    <property type="match status" value="1"/>
</dbReference>
<keyword evidence="4" id="KW-0227">DNA damage</keyword>
<dbReference type="GO" id="GO:0005737">
    <property type="term" value="C:cytoplasm"/>
    <property type="evidence" value="ECO:0007669"/>
    <property type="project" value="TreeGrafter"/>
</dbReference>
<dbReference type="AlphaFoldDB" id="A0A932A8P3"/>
<dbReference type="Gene3D" id="1.10.340.30">
    <property type="entry name" value="Hypothetical protein, domain 2"/>
    <property type="match status" value="1"/>
</dbReference>
<feature type="domain" description="HhH-GPD" evidence="6">
    <location>
        <begin position="44"/>
        <end position="197"/>
    </location>
</feature>
<dbReference type="InterPro" id="IPR051912">
    <property type="entry name" value="Alkylbase_DNA_Glycosylase/TA"/>
</dbReference>
<comment type="caution">
    <text evidence="7">The sequence shown here is derived from an EMBL/GenBank/DDBJ whole genome shotgun (WGS) entry which is preliminary data.</text>
</comment>
<dbReference type="GO" id="GO:0006307">
    <property type="term" value="P:DNA alkylation repair"/>
    <property type="evidence" value="ECO:0007669"/>
    <property type="project" value="TreeGrafter"/>
</dbReference>
<dbReference type="PANTHER" id="PTHR43003">
    <property type="entry name" value="DNA-3-METHYLADENINE GLYCOSYLASE"/>
    <property type="match status" value="1"/>
</dbReference>